<dbReference type="STRING" id="861299.J421_2082"/>
<dbReference type="InterPro" id="IPR011335">
    <property type="entry name" value="Restrct_endonuc-II-like"/>
</dbReference>
<dbReference type="InterPro" id="IPR012296">
    <property type="entry name" value="Nuclease_put_TT1808"/>
</dbReference>
<organism evidence="2 3">
    <name type="scientific">Gemmatirosa kalamazoonensis</name>
    <dbReference type="NCBI Taxonomy" id="861299"/>
    <lineage>
        <taxon>Bacteria</taxon>
        <taxon>Pseudomonadati</taxon>
        <taxon>Gemmatimonadota</taxon>
        <taxon>Gemmatimonadia</taxon>
        <taxon>Gemmatimonadales</taxon>
        <taxon>Gemmatimonadaceae</taxon>
        <taxon>Gemmatirosa</taxon>
    </lineage>
</organism>
<sequence>MAEVNSRAALMTAEDLYAIPDDDKHYELVNGELRVSEPPGFWHGALQTQIAAALHTHVATHGLGVVVTESGFVLRRGPDIVRGPDIAFIRTDRVPPPDRMERFIEGAPDFVAEIVSPGDAAWEIAEKVDGYLAHGVRLVWMVYPRLRQVVVHTPDRLSRVLRGNETLEGGEVVPGFILSVGDLFGDLPNAAAPRA</sequence>
<dbReference type="EMBL" id="CP007128">
    <property type="protein sequence ID" value="AHG89619.1"/>
    <property type="molecule type" value="Genomic_DNA"/>
</dbReference>
<keyword evidence="3" id="KW-1185">Reference proteome</keyword>
<dbReference type="eggNOG" id="COG4636">
    <property type="taxonomic scope" value="Bacteria"/>
</dbReference>
<name>W0RET8_9BACT</name>
<dbReference type="InParanoid" id="W0RET8"/>
<dbReference type="InterPro" id="IPR008538">
    <property type="entry name" value="Uma2"/>
</dbReference>
<evidence type="ECO:0000313" key="3">
    <source>
        <dbReference type="Proteomes" id="UP000019151"/>
    </source>
</evidence>
<feature type="domain" description="Putative restriction endonuclease" evidence="1">
    <location>
        <begin position="14"/>
        <end position="180"/>
    </location>
</feature>
<accession>W0RET8</accession>
<dbReference type="CDD" id="cd06260">
    <property type="entry name" value="DUF820-like"/>
    <property type="match status" value="1"/>
</dbReference>
<evidence type="ECO:0000259" key="1">
    <source>
        <dbReference type="Pfam" id="PF05685"/>
    </source>
</evidence>
<dbReference type="KEGG" id="gba:J421_2082"/>
<dbReference type="HOGENOM" id="CLU_076312_3_2_0"/>
<evidence type="ECO:0000313" key="2">
    <source>
        <dbReference type="EMBL" id="AHG89619.1"/>
    </source>
</evidence>
<dbReference type="PANTHER" id="PTHR34107:SF1">
    <property type="entry name" value="SLL0198 PROTEIN"/>
    <property type="match status" value="1"/>
</dbReference>
<dbReference type="Gene3D" id="3.90.1570.10">
    <property type="entry name" value="tt1808, chain A"/>
    <property type="match status" value="1"/>
</dbReference>
<gene>
    <name evidence="2" type="ORF">J421_2082</name>
</gene>
<dbReference type="SUPFAM" id="SSF52980">
    <property type="entry name" value="Restriction endonuclease-like"/>
    <property type="match status" value="1"/>
</dbReference>
<proteinExistence type="predicted"/>
<dbReference type="RefSeq" id="WP_104022479.1">
    <property type="nucleotide sequence ID" value="NZ_CP007128.1"/>
</dbReference>
<reference evidence="2 3" key="1">
    <citation type="journal article" date="2014" name="Genome Announc.">
        <title>Genome Sequence and Methylome of Soil Bacterium Gemmatirosa kalamazoonensis KBS708T, a Member of the Rarely Cultivated Gemmatimonadetes Phylum.</title>
        <authorList>
            <person name="Debruyn J.M."/>
            <person name="Radosevich M."/>
            <person name="Wommack K.E."/>
            <person name="Polson S.W."/>
            <person name="Hauser L.J."/>
            <person name="Fawaz M.N."/>
            <person name="Korlach J."/>
            <person name="Tsai Y.C."/>
        </authorList>
    </citation>
    <scope>NUCLEOTIDE SEQUENCE [LARGE SCALE GENOMIC DNA]</scope>
    <source>
        <strain evidence="2 3">KBS708</strain>
    </source>
</reference>
<dbReference type="Pfam" id="PF05685">
    <property type="entry name" value="Uma2"/>
    <property type="match status" value="1"/>
</dbReference>
<dbReference type="PANTHER" id="PTHR34107">
    <property type="entry name" value="SLL0198 PROTEIN-RELATED"/>
    <property type="match status" value="1"/>
</dbReference>
<dbReference type="Proteomes" id="UP000019151">
    <property type="component" value="Chromosome"/>
</dbReference>
<dbReference type="OrthoDB" id="9799703at2"/>
<protein>
    <recommendedName>
        <fullName evidence="1">Putative restriction endonuclease domain-containing protein</fullName>
    </recommendedName>
</protein>
<dbReference type="AlphaFoldDB" id="W0RET8"/>